<name>A0ABQ4QKQ4_9HYPH</name>
<dbReference type="Proteomes" id="UP001055117">
    <property type="component" value="Unassembled WGS sequence"/>
</dbReference>
<evidence type="ECO:0000313" key="1">
    <source>
        <dbReference type="EMBL" id="GJD45841.1"/>
    </source>
</evidence>
<dbReference type="EMBL" id="BPQG01000056">
    <property type="protein sequence ID" value="GJD45841.1"/>
    <property type="molecule type" value="Genomic_DNA"/>
</dbReference>
<reference evidence="1 2" key="1">
    <citation type="journal article" date="2021" name="Front. Microbiol.">
        <title>Comprehensive Comparative Genomics and Phenotyping of Methylobacterium Species.</title>
        <authorList>
            <person name="Alessa O."/>
            <person name="Ogura Y."/>
            <person name="Fujitani Y."/>
            <person name="Takami H."/>
            <person name="Hayashi T."/>
            <person name="Sahin N."/>
            <person name="Tani A."/>
        </authorList>
    </citation>
    <scope>NUCLEOTIDE SEQUENCE [LARGE SCALE GENOMIC DNA]</scope>
    <source>
        <strain evidence="1 2">DSM 23679</strain>
    </source>
</reference>
<dbReference type="RefSeq" id="WP_238272692.1">
    <property type="nucleotide sequence ID" value="NZ_BPQG01000056.1"/>
</dbReference>
<comment type="caution">
    <text evidence="1">The sequence shown here is derived from an EMBL/GenBank/DDBJ whole genome shotgun (WGS) entry which is preliminary data.</text>
</comment>
<gene>
    <name evidence="1" type="ORF">AFCDBAGC_3718</name>
</gene>
<evidence type="ECO:0000313" key="2">
    <source>
        <dbReference type="Proteomes" id="UP001055117"/>
    </source>
</evidence>
<sequence>MPRVIPHEAMTFLRGALGDDGAVGIAVEGVDVTDAGPRVRFIVPRLRRARVDPQRVPDREAVAELVSRMVALRWRDGPAPRPVPEESYMVLMEAHPRIYDAPTETSRGWHWVLAATAAWIEEGAIPKGFSTVQVKEKYGTLRFYCHGGGTRIIRIAAAAEWISGAVCDVCGAPGSLRPSGWLRTTCDAHAKC</sequence>
<protein>
    <submittedName>
        <fullName evidence="1">Uncharacterized protein</fullName>
    </submittedName>
</protein>
<accession>A0ABQ4QKQ4</accession>
<keyword evidence="2" id="KW-1185">Reference proteome</keyword>
<organism evidence="1 2">
    <name type="scientific">Methylobacterium cerastii</name>
    <dbReference type="NCBI Taxonomy" id="932741"/>
    <lineage>
        <taxon>Bacteria</taxon>
        <taxon>Pseudomonadati</taxon>
        <taxon>Pseudomonadota</taxon>
        <taxon>Alphaproteobacteria</taxon>
        <taxon>Hyphomicrobiales</taxon>
        <taxon>Methylobacteriaceae</taxon>
        <taxon>Methylobacterium</taxon>
    </lineage>
</organism>
<proteinExistence type="predicted"/>